<name>A0A1A9ZUV7_GLOPL</name>
<dbReference type="AlphaFoldDB" id="A0A1A9ZUV7"/>
<protein>
    <submittedName>
        <fullName evidence="1">Uncharacterized protein</fullName>
    </submittedName>
</protein>
<dbReference type="Proteomes" id="UP000092445">
    <property type="component" value="Unassembled WGS sequence"/>
</dbReference>
<dbReference type="EnsemblMetazoa" id="GPAI025822-RA">
    <property type="protein sequence ID" value="GPAI025822-PA"/>
    <property type="gene ID" value="GPAI025822"/>
</dbReference>
<keyword evidence="2" id="KW-1185">Reference proteome</keyword>
<dbReference type="VEuPathDB" id="VectorBase:GPAI025822"/>
<sequence>MIWQVVPFPVINIISLCEYKNYCYCRDVAAICLGINFDEKQRLHAKIVASNSQIIAIDVRFAKIRSGTVILMRVVDLEHNEALMHDIYYSIKSNTAFLEKYQFG</sequence>
<evidence type="ECO:0000313" key="2">
    <source>
        <dbReference type="Proteomes" id="UP000092445"/>
    </source>
</evidence>
<organism evidence="1 2">
    <name type="scientific">Glossina pallidipes</name>
    <name type="common">Tsetse fly</name>
    <dbReference type="NCBI Taxonomy" id="7398"/>
    <lineage>
        <taxon>Eukaryota</taxon>
        <taxon>Metazoa</taxon>
        <taxon>Ecdysozoa</taxon>
        <taxon>Arthropoda</taxon>
        <taxon>Hexapoda</taxon>
        <taxon>Insecta</taxon>
        <taxon>Pterygota</taxon>
        <taxon>Neoptera</taxon>
        <taxon>Endopterygota</taxon>
        <taxon>Diptera</taxon>
        <taxon>Brachycera</taxon>
        <taxon>Muscomorpha</taxon>
        <taxon>Hippoboscoidea</taxon>
        <taxon>Glossinidae</taxon>
        <taxon>Glossina</taxon>
    </lineage>
</organism>
<reference evidence="2" key="1">
    <citation type="submission" date="2014-03" db="EMBL/GenBank/DDBJ databases">
        <authorList>
            <person name="Aksoy S."/>
            <person name="Warren W."/>
            <person name="Wilson R.K."/>
        </authorList>
    </citation>
    <scope>NUCLEOTIDE SEQUENCE [LARGE SCALE GENOMIC DNA]</scope>
    <source>
        <strain evidence="2">IAEA</strain>
    </source>
</reference>
<accession>A0A1A9ZUV7</accession>
<evidence type="ECO:0000313" key="1">
    <source>
        <dbReference type="EnsemblMetazoa" id="GPAI025822-PA"/>
    </source>
</evidence>
<proteinExistence type="predicted"/>
<reference evidence="1" key="2">
    <citation type="submission" date="2020-05" db="UniProtKB">
        <authorList>
            <consortium name="EnsemblMetazoa"/>
        </authorList>
    </citation>
    <scope>IDENTIFICATION</scope>
    <source>
        <strain evidence="1">IAEA</strain>
    </source>
</reference>